<evidence type="ECO:0000256" key="1">
    <source>
        <dbReference type="SAM" id="MobiDB-lite"/>
    </source>
</evidence>
<protein>
    <submittedName>
        <fullName evidence="2">Uncharacterized protein</fullName>
    </submittedName>
</protein>
<feature type="region of interest" description="Disordered" evidence="1">
    <location>
        <begin position="46"/>
        <end position="68"/>
    </location>
</feature>
<sequence length="68" mass="7761">MNVRDSESLPLGDYTLARKKLWAHHDKHREAQDIVSSDHSASRHFVDPVSFMRGSPETQSGLQEDDEL</sequence>
<name>A0A091DNR0_FUKDA</name>
<reference evidence="2 3" key="1">
    <citation type="submission" date="2013-11" db="EMBL/GenBank/DDBJ databases">
        <title>The Damaraland mole rat (Fukomys damarensis) genome and evolution of African mole rats.</title>
        <authorList>
            <person name="Gladyshev V.N."/>
            <person name="Fang X."/>
        </authorList>
    </citation>
    <scope>NUCLEOTIDE SEQUENCE [LARGE SCALE GENOMIC DNA]</scope>
    <source>
        <tissue evidence="2">Liver</tissue>
    </source>
</reference>
<dbReference type="AlphaFoldDB" id="A0A091DNR0"/>
<dbReference type="EMBL" id="KN122054">
    <property type="protein sequence ID" value="KFO33749.1"/>
    <property type="molecule type" value="Genomic_DNA"/>
</dbReference>
<keyword evidence="3" id="KW-1185">Reference proteome</keyword>
<gene>
    <name evidence="2" type="ORF">H920_04743</name>
</gene>
<proteinExistence type="predicted"/>
<dbReference type="Proteomes" id="UP000028990">
    <property type="component" value="Unassembled WGS sequence"/>
</dbReference>
<evidence type="ECO:0000313" key="3">
    <source>
        <dbReference type="Proteomes" id="UP000028990"/>
    </source>
</evidence>
<evidence type="ECO:0000313" key="2">
    <source>
        <dbReference type="EMBL" id="KFO33749.1"/>
    </source>
</evidence>
<accession>A0A091DNR0</accession>
<organism evidence="2 3">
    <name type="scientific">Fukomys damarensis</name>
    <name type="common">Damaraland mole rat</name>
    <name type="synonym">Cryptomys damarensis</name>
    <dbReference type="NCBI Taxonomy" id="885580"/>
    <lineage>
        <taxon>Eukaryota</taxon>
        <taxon>Metazoa</taxon>
        <taxon>Chordata</taxon>
        <taxon>Craniata</taxon>
        <taxon>Vertebrata</taxon>
        <taxon>Euteleostomi</taxon>
        <taxon>Mammalia</taxon>
        <taxon>Eutheria</taxon>
        <taxon>Euarchontoglires</taxon>
        <taxon>Glires</taxon>
        <taxon>Rodentia</taxon>
        <taxon>Hystricomorpha</taxon>
        <taxon>Bathyergidae</taxon>
        <taxon>Fukomys</taxon>
    </lineage>
</organism>